<feature type="transmembrane region" description="Helical" evidence="6">
    <location>
        <begin position="67"/>
        <end position="85"/>
    </location>
</feature>
<keyword evidence="3 6" id="KW-0812">Transmembrane</keyword>
<feature type="domain" description="Cardiolipin synthase N-terminal" evidence="7">
    <location>
        <begin position="47"/>
        <end position="86"/>
    </location>
</feature>
<comment type="caution">
    <text evidence="8">The sequence shown here is derived from an EMBL/GenBank/DDBJ whole genome shotgun (WGS) entry which is preliminary data.</text>
</comment>
<evidence type="ECO:0000313" key="8">
    <source>
        <dbReference type="EMBL" id="RTQ48404.1"/>
    </source>
</evidence>
<sequence>MNRFLASTSALKPSAGLLAFFSAFMLSSCSRRTAGGSLTLWGGIYYVLALLCILDIFRQPWSLGKKLLWILICFVPFGIIIYFLFSGRGKA</sequence>
<evidence type="ECO:0000256" key="6">
    <source>
        <dbReference type="SAM" id="Phobius"/>
    </source>
</evidence>
<name>A0A3S0JFS1_9BACT</name>
<evidence type="ECO:0000313" key="9">
    <source>
        <dbReference type="Proteomes" id="UP000282184"/>
    </source>
</evidence>
<evidence type="ECO:0000256" key="4">
    <source>
        <dbReference type="ARBA" id="ARBA00022989"/>
    </source>
</evidence>
<comment type="subcellular location">
    <subcellularLocation>
        <location evidence="1">Cell membrane</location>
        <topology evidence="1">Multi-pass membrane protein</topology>
    </subcellularLocation>
</comment>
<evidence type="ECO:0000259" key="7">
    <source>
        <dbReference type="Pfam" id="PF13396"/>
    </source>
</evidence>
<accession>A0A3S0JFS1</accession>
<organism evidence="8 9">
    <name type="scientific">Hymenobacter gummosus</name>
    <dbReference type="NCBI Taxonomy" id="1776032"/>
    <lineage>
        <taxon>Bacteria</taxon>
        <taxon>Pseudomonadati</taxon>
        <taxon>Bacteroidota</taxon>
        <taxon>Cytophagia</taxon>
        <taxon>Cytophagales</taxon>
        <taxon>Hymenobacteraceae</taxon>
        <taxon>Hymenobacter</taxon>
    </lineage>
</organism>
<reference evidence="8 9" key="1">
    <citation type="submission" date="2018-12" db="EMBL/GenBank/DDBJ databases">
        <title>Hymenobacter gummosus sp. nov., isolated from a spring.</title>
        <authorList>
            <person name="Nie L."/>
        </authorList>
    </citation>
    <scope>NUCLEOTIDE SEQUENCE [LARGE SCALE GENOMIC DNA]</scope>
    <source>
        <strain evidence="8 9">KCTC 52166</strain>
    </source>
</reference>
<protein>
    <submittedName>
        <fullName evidence="8">PLDc_N domain-containing protein</fullName>
    </submittedName>
</protein>
<evidence type="ECO:0000256" key="2">
    <source>
        <dbReference type="ARBA" id="ARBA00022475"/>
    </source>
</evidence>
<dbReference type="Proteomes" id="UP000282184">
    <property type="component" value="Unassembled WGS sequence"/>
</dbReference>
<dbReference type="InterPro" id="IPR027379">
    <property type="entry name" value="CLS_N"/>
</dbReference>
<gene>
    <name evidence="8" type="ORF">EJV47_15640</name>
</gene>
<dbReference type="Pfam" id="PF13396">
    <property type="entry name" value="PLDc_N"/>
    <property type="match status" value="1"/>
</dbReference>
<dbReference type="PROSITE" id="PS51257">
    <property type="entry name" value="PROKAR_LIPOPROTEIN"/>
    <property type="match status" value="1"/>
</dbReference>
<keyword evidence="2" id="KW-1003">Cell membrane</keyword>
<evidence type="ECO:0000256" key="5">
    <source>
        <dbReference type="ARBA" id="ARBA00023136"/>
    </source>
</evidence>
<evidence type="ECO:0000256" key="1">
    <source>
        <dbReference type="ARBA" id="ARBA00004651"/>
    </source>
</evidence>
<feature type="transmembrane region" description="Helical" evidence="6">
    <location>
        <begin position="41"/>
        <end position="58"/>
    </location>
</feature>
<dbReference type="OrthoDB" id="886024at2"/>
<keyword evidence="9" id="KW-1185">Reference proteome</keyword>
<dbReference type="EMBL" id="RXOF01000009">
    <property type="protein sequence ID" value="RTQ48404.1"/>
    <property type="molecule type" value="Genomic_DNA"/>
</dbReference>
<dbReference type="GO" id="GO:0005886">
    <property type="term" value="C:plasma membrane"/>
    <property type="evidence" value="ECO:0007669"/>
    <property type="project" value="UniProtKB-SubCell"/>
</dbReference>
<dbReference type="AlphaFoldDB" id="A0A3S0JFS1"/>
<evidence type="ECO:0000256" key="3">
    <source>
        <dbReference type="ARBA" id="ARBA00022692"/>
    </source>
</evidence>
<keyword evidence="5 6" id="KW-0472">Membrane</keyword>
<keyword evidence="4 6" id="KW-1133">Transmembrane helix</keyword>
<proteinExistence type="predicted"/>